<comment type="caution">
    <text evidence="1">The sequence shown here is derived from an EMBL/GenBank/DDBJ whole genome shotgun (WGS) entry which is preliminary data.</text>
</comment>
<gene>
    <name evidence="1" type="ORF">E2C01_039561</name>
</gene>
<reference evidence="1 2" key="1">
    <citation type="submission" date="2019-05" db="EMBL/GenBank/DDBJ databases">
        <title>Another draft genome of Portunus trituberculatus and its Hox gene families provides insights of decapod evolution.</title>
        <authorList>
            <person name="Jeong J.-H."/>
            <person name="Song I."/>
            <person name="Kim S."/>
            <person name="Choi T."/>
            <person name="Kim D."/>
            <person name="Ryu S."/>
            <person name="Kim W."/>
        </authorList>
    </citation>
    <scope>NUCLEOTIDE SEQUENCE [LARGE SCALE GENOMIC DNA]</scope>
    <source>
        <tissue evidence="1">Muscle</tissue>
    </source>
</reference>
<evidence type="ECO:0000313" key="1">
    <source>
        <dbReference type="EMBL" id="MPC45855.1"/>
    </source>
</evidence>
<keyword evidence="2" id="KW-1185">Reference proteome</keyword>
<sequence length="121" mass="13262">MLCSVVILDGSASEMASKSSRQCGPCHSNVGVRPAFLTVAVGGHVSSVVNFDCFFSNYRGHMSTDYKTEEKTIKNIVYKNVQPTNKNIRITLTIYYKIRKTTQLLPNRPSGWEAATGSSGP</sequence>
<dbReference type="Proteomes" id="UP000324222">
    <property type="component" value="Unassembled WGS sequence"/>
</dbReference>
<accession>A0A5B7FK60</accession>
<proteinExistence type="predicted"/>
<dbReference type="AlphaFoldDB" id="A0A5B7FK60"/>
<name>A0A5B7FK60_PORTR</name>
<protein>
    <submittedName>
        <fullName evidence="1">Uncharacterized protein</fullName>
    </submittedName>
</protein>
<dbReference type="EMBL" id="VSRR010006925">
    <property type="protein sequence ID" value="MPC45855.1"/>
    <property type="molecule type" value="Genomic_DNA"/>
</dbReference>
<organism evidence="1 2">
    <name type="scientific">Portunus trituberculatus</name>
    <name type="common">Swimming crab</name>
    <name type="synonym">Neptunus trituberculatus</name>
    <dbReference type="NCBI Taxonomy" id="210409"/>
    <lineage>
        <taxon>Eukaryota</taxon>
        <taxon>Metazoa</taxon>
        <taxon>Ecdysozoa</taxon>
        <taxon>Arthropoda</taxon>
        <taxon>Crustacea</taxon>
        <taxon>Multicrustacea</taxon>
        <taxon>Malacostraca</taxon>
        <taxon>Eumalacostraca</taxon>
        <taxon>Eucarida</taxon>
        <taxon>Decapoda</taxon>
        <taxon>Pleocyemata</taxon>
        <taxon>Brachyura</taxon>
        <taxon>Eubrachyura</taxon>
        <taxon>Portunoidea</taxon>
        <taxon>Portunidae</taxon>
        <taxon>Portuninae</taxon>
        <taxon>Portunus</taxon>
    </lineage>
</organism>
<evidence type="ECO:0000313" key="2">
    <source>
        <dbReference type="Proteomes" id="UP000324222"/>
    </source>
</evidence>